<dbReference type="KEGG" id="abf:AMK58_25125"/>
<dbReference type="RefSeq" id="WP_035682859.1">
    <property type="nucleotide sequence ID" value="NZ_CP012917.1"/>
</dbReference>
<dbReference type="AlphaFoldDB" id="A0A0P0FCV6"/>
<sequence>MLSRNRSPLLRLLPRLLRDRRGLTTLELAIVSPALIAGMIALAEVSYSLTVDGLLNHAARAAARSGFTGELATGFTDRRAQVCDTVRRLTSRVLDQSRLSVRSHSYASFTTLGQVNGGVPPSTSLTDLNCGSTNWDAKQTGAALGGSGQVVVYALRYTQPVLTGLGATILGRAELVHEARLAVRNEPFMVGE</sequence>
<evidence type="ECO:0000313" key="2">
    <source>
        <dbReference type="EMBL" id="MDX5950261.1"/>
    </source>
</evidence>
<keyword evidence="3" id="KW-0614">Plasmid</keyword>
<dbReference type="GeneID" id="56453587"/>
<reference evidence="2 5" key="2">
    <citation type="submission" date="2023-11" db="EMBL/GenBank/DDBJ databases">
        <title>MicrobeMod: A computational toolkit for identifying prokaryotic methylation and restriction-modification with nanopore sequencing.</title>
        <authorList>
            <person name="Crits-Christoph A."/>
            <person name="Kang S.C."/>
            <person name="Lee H."/>
            <person name="Ostrov N."/>
        </authorList>
    </citation>
    <scope>NUCLEOTIDE SEQUENCE [LARGE SCALE GENOMIC DNA]</scope>
    <source>
        <strain evidence="2 5">ATCC 29145</strain>
    </source>
</reference>
<name>A0A0P0FCV6_AZOBR</name>
<reference evidence="3 4" key="1">
    <citation type="submission" date="2018-09" db="EMBL/GenBank/DDBJ databases">
        <title>Whole genome based analysis of evolution and adaptive divergence in Indian and Brazilian strains of Azospirillum brasilense.</title>
        <authorList>
            <person name="Singh C."/>
            <person name="Tripathi A.K."/>
        </authorList>
    </citation>
    <scope>NUCLEOTIDE SEQUENCE [LARGE SCALE GENOMIC DNA]</scope>
    <source>
        <strain evidence="3 4">MTCC4038</strain>
        <plasmid evidence="3 4">p4</plasmid>
    </source>
</reference>
<evidence type="ECO:0000313" key="5">
    <source>
        <dbReference type="Proteomes" id="UP001277471"/>
    </source>
</evidence>
<evidence type="ECO:0000313" key="4">
    <source>
        <dbReference type="Proteomes" id="UP000298774"/>
    </source>
</evidence>
<dbReference type="Proteomes" id="UP000298774">
    <property type="component" value="Plasmid p4"/>
</dbReference>
<dbReference type="EMBL" id="JAWXYC010000002">
    <property type="protein sequence ID" value="MDX5950261.1"/>
    <property type="molecule type" value="Genomic_DNA"/>
</dbReference>
<protein>
    <submittedName>
        <fullName evidence="3">Pilus assembly protein</fullName>
    </submittedName>
    <submittedName>
        <fullName evidence="2">TadE family protein</fullName>
    </submittedName>
</protein>
<accession>A0A0P0FCV6</accession>
<feature type="domain" description="TadE-like" evidence="1">
    <location>
        <begin position="22"/>
        <end position="64"/>
    </location>
</feature>
<geneLocation type="plasmid" evidence="3 4">
    <name>p4</name>
</geneLocation>
<gene>
    <name evidence="3" type="ORF">D3868_29185</name>
    <name evidence="2" type="ORF">SIM66_03495</name>
</gene>
<evidence type="ECO:0000259" key="1">
    <source>
        <dbReference type="Pfam" id="PF07811"/>
    </source>
</evidence>
<proteinExistence type="predicted"/>
<dbReference type="Proteomes" id="UP001277471">
    <property type="component" value="Unassembled WGS sequence"/>
</dbReference>
<dbReference type="EMBL" id="CP032343">
    <property type="protein sequence ID" value="QCO13109.1"/>
    <property type="molecule type" value="Genomic_DNA"/>
</dbReference>
<dbReference type="InterPro" id="IPR012495">
    <property type="entry name" value="TadE-like_dom"/>
</dbReference>
<keyword evidence="5" id="KW-1185">Reference proteome</keyword>
<dbReference type="Pfam" id="PF07811">
    <property type="entry name" value="TadE"/>
    <property type="match status" value="1"/>
</dbReference>
<organism evidence="3 4">
    <name type="scientific">Azospirillum brasilense</name>
    <dbReference type="NCBI Taxonomy" id="192"/>
    <lineage>
        <taxon>Bacteria</taxon>
        <taxon>Pseudomonadati</taxon>
        <taxon>Pseudomonadota</taxon>
        <taxon>Alphaproteobacteria</taxon>
        <taxon>Rhodospirillales</taxon>
        <taxon>Azospirillaceae</taxon>
        <taxon>Azospirillum</taxon>
    </lineage>
</organism>
<evidence type="ECO:0000313" key="3">
    <source>
        <dbReference type="EMBL" id="QCO13109.1"/>
    </source>
</evidence>